<comment type="similarity">
    <text evidence="7">Belongs to the PGAP3 family.</text>
</comment>
<feature type="transmembrane region" description="Helical" evidence="7">
    <location>
        <begin position="231"/>
        <end position="250"/>
    </location>
</feature>
<dbReference type="Proteomes" id="UP001190926">
    <property type="component" value="Unassembled WGS sequence"/>
</dbReference>
<dbReference type="GO" id="GO:0016788">
    <property type="term" value="F:hydrolase activity, acting on ester bonds"/>
    <property type="evidence" value="ECO:0007669"/>
    <property type="project" value="TreeGrafter"/>
</dbReference>
<evidence type="ECO:0000256" key="1">
    <source>
        <dbReference type="ARBA" id="ARBA00004127"/>
    </source>
</evidence>
<dbReference type="GO" id="GO:0000139">
    <property type="term" value="C:Golgi membrane"/>
    <property type="evidence" value="ECO:0007669"/>
    <property type="project" value="UniProtKB-SubCell"/>
</dbReference>
<comment type="caution">
    <text evidence="8">The sequence shown here is derived from an EMBL/GenBank/DDBJ whole genome shotgun (WGS) entry which is preliminary data.</text>
</comment>
<evidence type="ECO:0000256" key="5">
    <source>
        <dbReference type="ARBA" id="ARBA00022989"/>
    </source>
</evidence>
<keyword evidence="4" id="KW-0732">Signal</keyword>
<dbReference type="InterPro" id="IPR007217">
    <property type="entry name" value="Per1-like"/>
</dbReference>
<comment type="function">
    <text evidence="7">Involved in the lipid remodeling steps of GPI-anchor maturation.</text>
</comment>
<evidence type="ECO:0000256" key="3">
    <source>
        <dbReference type="ARBA" id="ARBA00022692"/>
    </source>
</evidence>
<evidence type="ECO:0000313" key="9">
    <source>
        <dbReference type="Proteomes" id="UP001190926"/>
    </source>
</evidence>
<feature type="transmembrane region" description="Helical" evidence="7">
    <location>
        <begin position="171"/>
        <end position="192"/>
    </location>
</feature>
<dbReference type="GO" id="GO:0006506">
    <property type="term" value="P:GPI anchor biosynthetic process"/>
    <property type="evidence" value="ECO:0007669"/>
    <property type="project" value="UniProtKB-KW"/>
</dbReference>
<keyword evidence="2 7" id="KW-0337">GPI-anchor biosynthesis</keyword>
<keyword evidence="9" id="KW-1185">Reference proteome</keyword>
<dbReference type="AlphaFoldDB" id="A0AAD4IV57"/>
<organism evidence="8 9">
    <name type="scientific">Perilla frutescens var. hirtella</name>
    <name type="common">Perilla citriodora</name>
    <name type="synonym">Perilla setoyensis</name>
    <dbReference type="NCBI Taxonomy" id="608512"/>
    <lineage>
        <taxon>Eukaryota</taxon>
        <taxon>Viridiplantae</taxon>
        <taxon>Streptophyta</taxon>
        <taxon>Embryophyta</taxon>
        <taxon>Tracheophyta</taxon>
        <taxon>Spermatophyta</taxon>
        <taxon>Magnoliopsida</taxon>
        <taxon>eudicotyledons</taxon>
        <taxon>Gunneridae</taxon>
        <taxon>Pentapetalae</taxon>
        <taxon>asterids</taxon>
        <taxon>lamiids</taxon>
        <taxon>Lamiales</taxon>
        <taxon>Lamiaceae</taxon>
        <taxon>Nepetoideae</taxon>
        <taxon>Elsholtzieae</taxon>
        <taxon>Perilla</taxon>
    </lineage>
</organism>
<proteinExistence type="inferred from homology"/>
<evidence type="ECO:0000256" key="2">
    <source>
        <dbReference type="ARBA" id="ARBA00022502"/>
    </source>
</evidence>
<feature type="transmembrane region" description="Helical" evidence="7">
    <location>
        <begin position="139"/>
        <end position="159"/>
    </location>
</feature>
<dbReference type="PANTHER" id="PTHR13148">
    <property type="entry name" value="PER1-RELATED"/>
    <property type="match status" value="1"/>
</dbReference>
<evidence type="ECO:0000313" key="8">
    <source>
        <dbReference type="EMBL" id="KAH6822140.1"/>
    </source>
</evidence>
<name>A0AAD4IV57_PERFH</name>
<keyword evidence="7" id="KW-0333">Golgi apparatus</keyword>
<reference evidence="8 9" key="1">
    <citation type="journal article" date="2021" name="Nat. Commun.">
        <title>Incipient diploidization of the medicinal plant Perilla within 10,000 years.</title>
        <authorList>
            <person name="Zhang Y."/>
            <person name="Shen Q."/>
            <person name="Leng L."/>
            <person name="Zhang D."/>
            <person name="Chen S."/>
            <person name="Shi Y."/>
            <person name="Ning Z."/>
            <person name="Chen S."/>
        </authorList>
    </citation>
    <scope>NUCLEOTIDE SEQUENCE [LARGE SCALE GENOMIC DNA]</scope>
    <source>
        <strain evidence="9">cv. PC099</strain>
    </source>
</reference>
<dbReference type="GO" id="GO:0005789">
    <property type="term" value="C:endoplasmic reticulum membrane"/>
    <property type="evidence" value="ECO:0007669"/>
    <property type="project" value="TreeGrafter"/>
</dbReference>
<comment type="caution">
    <text evidence="7">Lacks conserved residue(s) required for the propagation of feature annotation.</text>
</comment>
<accession>A0AAD4IV57</accession>
<evidence type="ECO:0000256" key="7">
    <source>
        <dbReference type="RuleBase" id="RU365066"/>
    </source>
</evidence>
<keyword evidence="3 7" id="KW-0812">Transmembrane</keyword>
<sequence length="318" mass="36802">MWEGMKGLVQACFAQCEKTGCVGARCFSCCNSASGSSVFDGSWYKIKHLNLWWKHWDCQSNCRYHCMLYREKERAELGLKPVKYHGKWPSLRQYGFQEPFSVAFSALNLLMHFHGWRSFSNLLYYSLPLKPDKTPFYDYASLFNVYGLMSMNTWFWSAVFHFRNVGLTEKLDYSSIIALFGYSIILAIIRSFNLRNDAARVMVAAPMVAFATTHILFICNYKMDYGWNMKVCIGMGVAQVLTWSIWAGLTQHPSRWKLWIVVMGGGVAMVLKILDFPPHQGLVDGHALWQASNIPLTYMWWNFIKDDAEFRTVDLLKK</sequence>
<dbReference type="EMBL" id="SDAM02001577">
    <property type="protein sequence ID" value="KAH6822140.1"/>
    <property type="molecule type" value="Genomic_DNA"/>
</dbReference>
<dbReference type="Pfam" id="PF04080">
    <property type="entry name" value="Per1"/>
    <property type="match status" value="1"/>
</dbReference>
<feature type="non-terminal residue" evidence="8">
    <location>
        <position position="318"/>
    </location>
</feature>
<evidence type="ECO:0000256" key="6">
    <source>
        <dbReference type="ARBA" id="ARBA00023136"/>
    </source>
</evidence>
<keyword evidence="5 7" id="KW-1133">Transmembrane helix</keyword>
<dbReference type="PANTHER" id="PTHR13148:SF0">
    <property type="entry name" value="POST-GPI ATTACHMENT TO PROTEINS FACTOR 3"/>
    <property type="match status" value="1"/>
</dbReference>
<comment type="subcellular location">
    <subcellularLocation>
        <location evidence="1">Endomembrane system</location>
        <topology evidence="1">Multi-pass membrane protein</topology>
    </subcellularLocation>
    <subcellularLocation>
        <location evidence="7">Golgi apparatus membrane</location>
        <topology evidence="7">Multi-pass membrane protein</topology>
    </subcellularLocation>
</comment>
<protein>
    <recommendedName>
        <fullName evidence="7">Post-GPI attachment to proteins factor 3</fullName>
    </recommendedName>
</protein>
<evidence type="ECO:0000256" key="4">
    <source>
        <dbReference type="ARBA" id="ARBA00022729"/>
    </source>
</evidence>
<gene>
    <name evidence="8" type="ORF">C2S53_019856</name>
</gene>
<feature type="transmembrane region" description="Helical" evidence="7">
    <location>
        <begin position="198"/>
        <end position="219"/>
    </location>
</feature>
<keyword evidence="6 7" id="KW-0472">Membrane</keyword>